<dbReference type="GO" id="GO:0005886">
    <property type="term" value="C:plasma membrane"/>
    <property type="evidence" value="ECO:0007669"/>
    <property type="project" value="UniProtKB-SubCell"/>
</dbReference>
<dbReference type="InterPro" id="IPR003838">
    <property type="entry name" value="ABC3_permease_C"/>
</dbReference>
<evidence type="ECO:0000256" key="9">
    <source>
        <dbReference type="ARBA" id="ARBA00023306"/>
    </source>
</evidence>
<feature type="transmembrane region" description="Helical" evidence="11">
    <location>
        <begin position="260"/>
        <end position="285"/>
    </location>
</feature>
<dbReference type="InterPro" id="IPR004513">
    <property type="entry name" value="FtsX"/>
</dbReference>
<dbReference type="EMBL" id="LCJD01000045">
    <property type="protein sequence ID" value="KKT68379.1"/>
    <property type="molecule type" value="Genomic_DNA"/>
</dbReference>
<feature type="domain" description="ABC3 transporter permease C-terminal" evidence="12">
    <location>
        <begin position="169"/>
        <end position="287"/>
    </location>
</feature>
<dbReference type="PIRSF" id="PIRSF003097">
    <property type="entry name" value="FtsX"/>
    <property type="match status" value="1"/>
</dbReference>
<dbReference type="Pfam" id="PF18075">
    <property type="entry name" value="FtsX_ECD"/>
    <property type="match status" value="1"/>
</dbReference>
<comment type="similarity">
    <text evidence="2 10">Belongs to the ABC-4 integral membrane protein family. FtsX subfamily.</text>
</comment>
<dbReference type="Pfam" id="PF02687">
    <property type="entry name" value="FtsX"/>
    <property type="match status" value="1"/>
</dbReference>
<dbReference type="GO" id="GO:0051301">
    <property type="term" value="P:cell division"/>
    <property type="evidence" value="ECO:0007669"/>
    <property type="project" value="UniProtKB-KW"/>
</dbReference>
<dbReference type="PANTHER" id="PTHR47755:SF1">
    <property type="entry name" value="CELL DIVISION PROTEIN FTSX"/>
    <property type="match status" value="1"/>
</dbReference>
<comment type="subcellular location">
    <subcellularLocation>
        <location evidence="1">Cell membrane</location>
        <topology evidence="1">Multi-pass membrane protein</topology>
    </subcellularLocation>
</comment>
<dbReference type="InterPro" id="IPR040690">
    <property type="entry name" value="FtsX_ECD"/>
</dbReference>
<feature type="transmembrane region" description="Helical" evidence="11">
    <location>
        <begin position="219"/>
        <end position="240"/>
    </location>
</feature>
<organism evidence="14 15">
    <name type="scientific">candidate division WWE3 bacterium GW2011_GWB1_44_4</name>
    <dbReference type="NCBI Taxonomy" id="1619116"/>
    <lineage>
        <taxon>Bacteria</taxon>
        <taxon>Katanobacteria</taxon>
    </lineage>
</organism>
<evidence type="ECO:0000256" key="7">
    <source>
        <dbReference type="ARBA" id="ARBA00022989"/>
    </source>
</evidence>
<evidence type="ECO:0000256" key="3">
    <source>
        <dbReference type="ARBA" id="ARBA00021907"/>
    </source>
</evidence>
<evidence type="ECO:0000256" key="1">
    <source>
        <dbReference type="ARBA" id="ARBA00004651"/>
    </source>
</evidence>
<keyword evidence="8 10" id="KW-0472">Membrane</keyword>
<evidence type="ECO:0000256" key="2">
    <source>
        <dbReference type="ARBA" id="ARBA00007379"/>
    </source>
</evidence>
<reference evidence="14 15" key="1">
    <citation type="journal article" date="2015" name="Nature">
        <title>rRNA introns, odd ribosomes, and small enigmatic genomes across a large radiation of phyla.</title>
        <authorList>
            <person name="Brown C.T."/>
            <person name="Hug L.A."/>
            <person name="Thomas B.C."/>
            <person name="Sharon I."/>
            <person name="Castelle C.J."/>
            <person name="Singh A."/>
            <person name="Wilkins M.J."/>
            <person name="Williams K.H."/>
            <person name="Banfield J.F."/>
        </authorList>
    </citation>
    <scope>NUCLEOTIDE SEQUENCE [LARGE SCALE GENOMIC DNA]</scope>
</reference>
<gene>
    <name evidence="14" type="ORF">UW65_C0045G0008</name>
</gene>
<evidence type="ECO:0000256" key="4">
    <source>
        <dbReference type="ARBA" id="ARBA00022475"/>
    </source>
</evidence>
<keyword evidence="6 11" id="KW-0812">Transmembrane</keyword>
<accession>A0A0G1M8Z1</accession>
<comment type="caution">
    <text evidence="14">The sequence shown here is derived from an EMBL/GenBank/DDBJ whole genome shotgun (WGS) entry which is preliminary data.</text>
</comment>
<feature type="transmembrane region" description="Helical" evidence="11">
    <location>
        <begin position="158"/>
        <end position="183"/>
    </location>
</feature>
<keyword evidence="7 11" id="KW-1133">Transmembrane helix</keyword>
<proteinExistence type="inferred from homology"/>
<evidence type="ECO:0000259" key="13">
    <source>
        <dbReference type="Pfam" id="PF18075"/>
    </source>
</evidence>
<evidence type="ECO:0000313" key="15">
    <source>
        <dbReference type="Proteomes" id="UP000034783"/>
    </source>
</evidence>
<name>A0A0G1M8Z1_UNCKA</name>
<evidence type="ECO:0000256" key="8">
    <source>
        <dbReference type="ARBA" id="ARBA00023136"/>
    </source>
</evidence>
<evidence type="ECO:0000256" key="6">
    <source>
        <dbReference type="ARBA" id="ARBA00022692"/>
    </source>
</evidence>
<dbReference type="Proteomes" id="UP000034783">
    <property type="component" value="Unassembled WGS sequence"/>
</dbReference>
<evidence type="ECO:0000256" key="11">
    <source>
        <dbReference type="SAM" id="Phobius"/>
    </source>
</evidence>
<dbReference type="PANTHER" id="PTHR47755">
    <property type="entry name" value="CELL DIVISION PROTEIN FTSX"/>
    <property type="match status" value="1"/>
</dbReference>
<keyword evidence="9 10" id="KW-0131">Cell cycle</keyword>
<evidence type="ECO:0000256" key="10">
    <source>
        <dbReference type="PIRNR" id="PIRNR003097"/>
    </source>
</evidence>
<sequence length="297" mass="32453">MPKALTQTMETVKQEKLFTVSNLVVMILTFLVFGLFLLVEVLAQTALNKLEKEATLTLFFKDEAAESAIMTLKSSIEKDTRVFSVNYVSKADAFEIFKNLNKDEPLLLESVTANVLPASLEIRAHKVGLLAALADEYKTTDGVEGVKFYKDIIDRFNFWRTVLSVGIGVILLILLFVSFSIVVSTIRTAISLRGSEFEILKLVGASDAYVKNPLLHQGMFYGGVSAFVSGAVYAVLIVAGHFSGVLGSLRLSEVVLASDIAVPTLLFPVIMLAFLTVCGLGLGYLSSLSAIKRYLNY</sequence>
<evidence type="ECO:0000256" key="5">
    <source>
        <dbReference type="ARBA" id="ARBA00022618"/>
    </source>
</evidence>
<dbReference type="AlphaFoldDB" id="A0A0G1M8Z1"/>
<feature type="domain" description="FtsX extracellular" evidence="13">
    <location>
        <begin position="56"/>
        <end position="146"/>
    </location>
</feature>
<evidence type="ECO:0000313" key="14">
    <source>
        <dbReference type="EMBL" id="KKT68379.1"/>
    </source>
</evidence>
<keyword evidence="5 10" id="KW-0132">Cell division</keyword>
<evidence type="ECO:0000259" key="12">
    <source>
        <dbReference type="Pfam" id="PF02687"/>
    </source>
</evidence>
<dbReference type="Gene3D" id="3.30.70.3040">
    <property type="match status" value="1"/>
</dbReference>
<protein>
    <recommendedName>
        <fullName evidence="3 10">Cell division protein FtsX</fullName>
    </recommendedName>
</protein>
<feature type="transmembrane region" description="Helical" evidence="11">
    <location>
        <begin position="20"/>
        <end position="39"/>
    </location>
</feature>
<keyword evidence="4 10" id="KW-1003">Cell membrane</keyword>